<dbReference type="OrthoDB" id="6252992at2759"/>
<gene>
    <name evidence="2" type="ORF">HNAJ_LOCUS2397</name>
</gene>
<feature type="compositionally biased region" description="Polar residues" evidence="1">
    <location>
        <begin position="175"/>
        <end position="207"/>
    </location>
</feature>
<dbReference type="STRING" id="102285.A0A0R3T5R0"/>
<evidence type="ECO:0000256" key="1">
    <source>
        <dbReference type="SAM" id="MobiDB-lite"/>
    </source>
</evidence>
<evidence type="ECO:0000313" key="3">
    <source>
        <dbReference type="Proteomes" id="UP000278807"/>
    </source>
</evidence>
<dbReference type="WBParaSite" id="HNAJ_0000239801-mRNA-1">
    <property type="protein sequence ID" value="HNAJ_0000239801-mRNA-1"/>
    <property type="gene ID" value="HNAJ_0000239801"/>
</dbReference>
<feature type="region of interest" description="Disordered" evidence="1">
    <location>
        <begin position="155"/>
        <end position="215"/>
    </location>
</feature>
<protein>
    <submittedName>
        <fullName evidence="4">TORC_N domain-containing protein</fullName>
    </submittedName>
</protein>
<name>A0A0R3T5R0_RODNA</name>
<dbReference type="AlphaFoldDB" id="A0A0R3T5R0"/>
<evidence type="ECO:0000313" key="4">
    <source>
        <dbReference type="WBParaSite" id="HNAJ_0000239801-mRNA-1"/>
    </source>
</evidence>
<reference evidence="2 3" key="2">
    <citation type="submission" date="2018-11" db="EMBL/GenBank/DDBJ databases">
        <authorList>
            <consortium name="Pathogen Informatics"/>
        </authorList>
    </citation>
    <scope>NUCLEOTIDE SEQUENCE [LARGE SCALE GENOMIC DNA]</scope>
</reference>
<evidence type="ECO:0000313" key="2">
    <source>
        <dbReference type="EMBL" id="VDN98256.1"/>
    </source>
</evidence>
<reference evidence="4" key="1">
    <citation type="submission" date="2017-02" db="UniProtKB">
        <authorList>
            <consortium name="WormBaseParasite"/>
        </authorList>
    </citation>
    <scope>IDENTIFICATION</scope>
</reference>
<sequence length="338" mass="36955">MDKFLDTTDIRSTYEHASHHQASLTRGPVMGEFQTNSTGEKAEISTELSYMGSTTQMTPMEQVMARSEASQFLSGSSMVMSASQLARYTNMHPNGVYETLGDLMFPRTASAGTSNPAVQGDSTRDELRSVAQNTNAFHPSAQELTFSQMNVSSHYLQNPNPQLPEYPTNAEEMQRPQQSYQHMYESSQLEEQGSVFSSAGSTALSHNDSPHSKSELSTVLQPYSGIPKPSGFSEICRHAYSQDVPGHSTQQQTLQAFLFPSVTDGTPSGGHLYQQMSQICHQVPSGQFNYGETGCEKVPTTCSASAPIISVTNQNQPSMRMASNDFFQLNGSPRKGKS</sequence>
<organism evidence="4">
    <name type="scientific">Rodentolepis nana</name>
    <name type="common">Dwarf tapeworm</name>
    <name type="synonym">Hymenolepis nana</name>
    <dbReference type="NCBI Taxonomy" id="102285"/>
    <lineage>
        <taxon>Eukaryota</taxon>
        <taxon>Metazoa</taxon>
        <taxon>Spiralia</taxon>
        <taxon>Lophotrochozoa</taxon>
        <taxon>Platyhelminthes</taxon>
        <taxon>Cestoda</taxon>
        <taxon>Eucestoda</taxon>
        <taxon>Cyclophyllidea</taxon>
        <taxon>Hymenolepididae</taxon>
        <taxon>Rodentolepis</taxon>
    </lineage>
</organism>
<dbReference type="EMBL" id="UZAE01001162">
    <property type="protein sequence ID" value="VDN98256.1"/>
    <property type="molecule type" value="Genomic_DNA"/>
</dbReference>
<proteinExistence type="predicted"/>
<accession>A0A0R3T5R0</accession>
<dbReference type="Proteomes" id="UP000278807">
    <property type="component" value="Unassembled WGS sequence"/>
</dbReference>
<keyword evidence="3" id="KW-1185">Reference proteome</keyword>